<name>A0A0U1D8U5_9MYCO</name>
<evidence type="ECO:0000256" key="2">
    <source>
        <dbReference type="SAM" id="Phobius"/>
    </source>
</evidence>
<keyword evidence="2" id="KW-0472">Membrane</keyword>
<feature type="compositionally biased region" description="Polar residues" evidence="1">
    <location>
        <begin position="56"/>
        <end position="80"/>
    </location>
</feature>
<dbReference type="AlphaFoldDB" id="A0A0U1D8U5"/>
<evidence type="ECO:0000313" key="4">
    <source>
        <dbReference type="Proteomes" id="UP000182227"/>
    </source>
</evidence>
<feature type="compositionally biased region" description="Basic and acidic residues" evidence="1">
    <location>
        <begin position="96"/>
        <end position="113"/>
    </location>
</feature>
<feature type="compositionally biased region" description="Basic residues" evidence="1">
    <location>
        <begin position="215"/>
        <end position="233"/>
    </location>
</feature>
<organism evidence="3 4">
    <name type="scientific">Mycolicibacterium conceptionense</name>
    <dbReference type="NCBI Taxonomy" id="451644"/>
    <lineage>
        <taxon>Bacteria</taxon>
        <taxon>Bacillati</taxon>
        <taxon>Actinomycetota</taxon>
        <taxon>Actinomycetes</taxon>
        <taxon>Mycobacteriales</taxon>
        <taxon>Mycobacteriaceae</taxon>
        <taxon>Mycolicibacterium</taxon>
    </lineage>
</organism>
<reference evidence="3 4" key="1">
    <citation type="submission" date="2015-03" db="EMBL/GenBank/DDBJ databases">
        <authorList>
            <person name="Murphy D."/>
        </authorList>
    </citation>
    <scope>NUCLEOTIDE SEQUENCE [LARGE SCALE GENOMIC DNA]</scope>
    <source>
        <strain evidence="3 4">D16</strain>
    </source>
</reference>
<protein>
    <submittedName>
        <fullName evidence="3">Uncharacterized protein</fullName>
    </submittedName>
</protein>
<feature type="transmembrane region" description="Helical" evidence="2">
    <location>
        <begin position="12"/>
        <end position="36"/>
    </location>
</feature>
<gene>
    <name evidence="3" type="ORF">BN970_01851</name>
</gene>
<accession>A0A0U1D8U5</accession>
<keyword evidence="2" id="KW-0812">Transmembrane</keyword>
<feature type="compositionally biased region" description="Polar residues" evidence="1">
    <location>
        <begin position="159"/>
        <end position="172"/>
    </location>
</feature>
<evidence type="ECO:0000256" key="1">
    <source>
        <dbReference type="SAM" id="MobiDB-lite"/>
    </source>
</evidence>
<feature type="region of interest" description="Disordered" evidence="1">
    <location>
        <begin position="38"/>
        <end position="264"/>
    </location>
</feature>
<evidence type="ECO:0000313" key="3">
    <source>
        <dbReference type="EMBL" id="CQD09507.1"/>
    </source>
</evidence>
<sequence length="264" mass="28425">MGKHSVARGRKGTAGPIATAGLASIALAGAGVMLLLGPDSPTMRSVTADVRLVNTEGPSSDSGSDTGNPPSASENTSTPGTKPKADKPRLPSLKQVQDRLSERATEATKHLNDFTRNGVQRAIDNAKANGDKETRSPQRRHKSPAAPKTDSTDKAEAPDTSTASESQQNTTPGHRLREIADRVTEALPRPSGDKPQNTPPAESSWPAPRQAPRNAPRRSPPRHRPRHPPRRSTRSPDCCRQSRWAPSWPPTPRQNQPTCRRFGP</sequence>
<dbReference type="EMBL" id="CTEF01000001">
    <property type="protein sequence ID" value="CQD09507.1"/>
    <property type="molecule type" value="Genomic_DNA"/>
</dbReference>
<feature type="compositionally biased region" description="Basic and acidic residues" evidence="1">
    <location>
        <begin position="175"/>
        <end position="184"/>
    </location>
</feature>
<dbReference type="Proteomes" id="UP000182227">
    <property type="component" value="Unassembled WGS sequence"/>
</dbReference>
<proteinExistence type="predicted"/>
<keyword evidence="2" id="KW-1133">Transmembrane helix</keyword>